<dbReference type="EMBL" id="JACAZF010000004">
    <property type="protein sequence ID" value="KAF7307630.1"/>
    <property type="molecule type" value="Genomic_DNA"/>
</dbReference>
<reference evidence="1" key="1">
    <citation type="submission" date="2020-05" db="EMBL/GenBank/DDBJ databases">
        <title>Mycena genomes resolve the evolution of fungal bioluminescence.</title>
        <authorList>
            <person name="Tsai I.J."/>
        </authorList>
    </citation>
    <scope>NUCLEOTIDE SEQUENCE</scope>
    <source>
        <strain evidence="1">171206Taipei</strain>
    </source>
</reference>
<dbReference type="RefSeq" id="XP_037222649.1">
    <property type="nucleotide sequence ID" value="XM_037362357.1"/>
</dbReference>
<dbReference type="GeneID" id="59344873"/>
<protein>
    <submittedName>
        <fullName evidence="1">Uncharacterized protein</fullName>
    </submittedName>
</protein>
<keyword evidence="2" id="KW-1185">Reference proteome</keyword>
<dbReference type="Proteomes" id="UP000636479">
    <property type="component" value="Unassembled WGS sequence"/>
</dbReference>
<accession>A0A8H6T194</accession>
<sequence>MSLSPARCFAHRVSTRATFLLKTLSRPVRSRMKCSPGVRFHSILAPLTHPVFIVSMLNLCPCPVAVVPCSRRPATLSVAAEGLTGSISAITNGKAGPPSSTLALHLGTFPLPLPRAVLLSSPPPPTDISWAISLLSALSAGTFPGGAAADSDAPRLLLIRVRHCCPRSF</sequence>
<name>A0A8H6T194_9AGAR</name>
<evidence type="ECO:0000313" key="1">
    <source>
        <dbReference type="EMBL" id="KAF7307630.1"/>
    </source>
</evidence>
<comment type="caution">
    <text evidence="1">The sequence shown here is derived from an EMBL/GenBank/DDBJ whole genome shotgun (WGS) entry which is preliminary data.</text>
</comment>
<gene>
    <name evidence="1" type="ORF">MIND_00558200</name>
</gene>
<organism evidence="1 2">
    <name type="scientific">Mycena indigotica</name>
    <dbReference type="NCBI Taxonomy" id="2126181"/>
    <lineage>
        <taxon>Eukaryota</taxon>
        <taxon>Fungi</taxon>
        <taxon>Dikarya</taxon>
        <taxon>Basidiomycota</taxon>
        <taxon>Agaricomycotina</taxon>
        <taxon>Agaricomycetes</taxon>
        <taxon>Agaricomycetidae</taxon>
        <taxon>Agaricales</taxon>
        <taxon>Marasmiineae</taxon>
        <taxon>Mycenaceae</taxon>
        <taxon>Mycena</taxon>
    </lineage>
</organism>
<evidence type="ECO:0000313" key="2">
    <source>
        <dbReference type="Proteomes" id="UP000636479"/>
    </source>
</evidence>
<proteinExistence type="predicted"/>
<dbReference type="AlphaFoldDB" id="A0A8H6T194"/>